<keyword evidence="2" id="KW-0805">Transcription regulation</keyword>
<dbReference type="OrthoDB" id="10489926at2759"/>
<reference evidence="7" key="1">
    <citation type="journal article" date="2017" name="Front. Plant Sci.">
        <title>Climate Clever Clovers: New Paradigm to Reduce the Environmental Footprint of Ruminants by Breeding Low Methanogenic Forages Utilizing Haplotype Variation.</title>
        <authorList>
            <person name="Kaur P."/>
            <person name="Appels R."/>
            <person name="Bayer P.E."/>
            <person name="Keeble-Gagnere G."/>
            <person name="Wang J."/>
            <person name="Hirakawa H."/>
            <person name="Shirasawa K."/>
            <person name="Vercoe P."/>
            <person name="Stefanova K."/>
            <person name="Durmic Z."/>
            <person name="Nichols P."/>
            <person name="Revell C."/>
            <person name="Isobe S.N."/>
            <person name="Edwards D."/>
            <person name="Erskine W."/>
        </authorList>
    </citation>
    <scope>NUCLEOTIDE SEQUENCE [LARGE SCALE GENOMIC DNA]</scope>
    <source>
        <strain evidence="7">cv. Daliak</strain>
    </source>
</reference>
<evidence type="ECO:0000256" key="3">
    <source>
        <dbReference type="ARBA" id="ARBA00023125"/>
    </source>
</evidence>
<organism evidence="6 7">
    <name type="scientific">Trifolium subterraneum</name>
    <name type="common">Subterranean clover</name>
    <dbReference type="NCBI Taxonomy" id="3900"/>
    <lineage>
        <taxon>Eukaryota</taxon>
        <taxon>Viridiplantae</taxon>
        <taxon>Streptophyta</taxon>
        <taxon>Embryophyta</taxon>
        <taxon>Tracheophyta</taxon>
        <taxon>Spermatophyta</taxon>
        <taxon>Magnoliopsida</taxon>
        <taxon>eudicotyledons</taxon>
        <taxon>Gunneridae</taxon>
        <taxon>Pentapetalae</taxon>
        <taxon>rosids</taxon>
        <taxon>fabids</taxon>
        <taxon>Fabales</taxon>
        <taxon>Fabaceae</taxon>
        <taxon>Papilionoideae</taxon>
        <taxon>50 kb inversion clade</taxon>
        <taxon>NPAAA clade</taxon>
        <taxon>Hologalegina</taxon>
        <taxon>IRL clade</taxon>
        <taxon>Trifolieae</taxon>
        <taxon>Trifolium</taxon>
    </lineage>
</organism>
<dbReference type="GO" id="GO:0005634">
    <property type="term" value="C:nucleus"/>
    <property type="evidence" value="ECO:0007669"/>
    <property type="project" value="UniProtKB-SubCell"/>
</dbReference>
<gene>
    <name evidence="6" type="ORF">TSUD_280700</name>
</gene>
<evidence type="ECO:0008006" key="8">
    <source>
        <dbReference type="Google" id="ProtNLM"/>
    </source>
</evidence>
<evidence type="ECO:0000313" key="7">
    <source>
        <dbReference type="Proteomes" id="UP000242715"/>
    </source>
</evidence>
<proteinExistence type="predicted"/>
<dbReference type="Proteomes" id="UP000242715">
    <property type="component" value="Unassembled WGS sequence"/>
</dbReference>
<evidence type="ECO:0000256" key="5">
    <source>
        <dbReference type="ARBA" id="ARBA00023242"/>
    </source>
</evidence>
<comment type="subcellular location">
    <subcellularLocation>
        <location evidence="1">Nucleus</location>
    </subcellularLocation>
</comment>
<sequence length="176" mass="20402">MDAENNRFSDDDDPIDPDYAKYLSELEAQIKLQETLETPGIDPDYALFLSKHGPGFYEQHQDSEEDNIATPELKKFHVCEFSLGVLTSCTTTQMPLPNALNDYVRRYKFQNLILHIQTQCSAKVHLHYPSDPNENVKIVRGWKQFCNDNNITLRDRLRFEFKENGDNVCDVTKLLT</sequence>
<keyword evidence="5" id="KW-0539">Nucleus</keyword>
<name>A0A2Z6NVH1_TRISU</name>
<dbReference type="EMBL" id="DF974191">
    <property type="protein sequence ID" value="GAU46243.1"/>
    <property type="molecule type" value="Genomic_DNA"/>
</dbReference>
<evidence type="ECO:0000256" key="4">
    <source>
        <dbReference type="ARBA" id="ARBA00023163"/>
    </source>
</evidence>
<accession>A0A2Z6NVH1</accession>
<dbReference type="InterPro" id="IPR015300">
    <property type="entry name" value="DNA-bd_pseudobarrel_sf"/>
</dbReference>
<protein>
    <recommendedName>
        <fullName evidence="8">TF-B3 domain-containing protein</fullName>
    </recommendedName>
</protein>
<dbReference type="SUPFAM" id="SSF101936">
    <property type="entry name" value="DNA-binding pseudobarrel domain"/>
    <property type="match status" value="1"/>
</dbReference>
<keyword evidence="3" id="KW-0238">DNA-binding</keyword>
<dbReference type="Gene3D" id="2.40.330.10">
    <property type="entry name" value="DNA-binding pseudobarrel domain"/>
    <property type="match status" value="1"/>
</dbReference>
<dbReference type="AlphaFoldDB" id="A0A2Z6NVH1"/>
<evidence type="ECO:0000313" key="6">
    <source>
        <dbReference type="EMBL" id="GAU46243.1"/>
    </source>
</evidence>
<dbReference type="GO" id="GO:0003677">
    <property type="term" value="F:DNA binding"/>
    <property type="evidence" value="ECO:0007669"/>
    <property type="project" value="UniProtKB-KW"/>
</dbReference>
<evidence type="ECO:0000256" key="2">
    <source>
        <dbReference type="ARBA" id="ARBA00023015"/>
    </source>
</evidence>
<keyword evidence="4" id="KW-0804">Transcription</keyword>
<keyword evidence="7" id="KW-1185">Reference proteome</keyword>
<evidence type="ECO:0000256" key="1">
    <source>
        <dbReference type="ARBA" id="ARBA00004123"/>
    </source>
</evidence>